<evidence type="ECO:0000313" key="1">
    <source>
        <dbReference type="EMBL" id="GAA2440254.1"/>
    </source>
</evidence>
<gene>
    <name evidence="1" type="ORF">GCM10010405_24450</name>
</gene>
<dbReference type="Proteomes" id="UP001501638">
    <property type="component" value="Unassembled WGS sequence"/>
</dbReference>
<organism evidence="1 2">
    <name type="scientific">Streptomyces macrosporus</name>
    <dbReference type="NCBI Taxonomy" id="44032"/>
    <lineage>
        <taxon>Bacteria</taxon>
        <taxon>Bacillati</taxon>
        <taxon>Actinomycetota</taxon>
        <taxon>Actinomycetes</taxon>
        <taxon>Kitasatosporales</taxon>
        <taxon>Streptomycetaceae</taxon>
        <taxon>Streptomyces</taxon>
    </lineage>
</organism>
<sequence length="56" mass="5766">MSDLSVRQGGAKGVPEWCAAAVETGDARVIASQGSANSGCDNGFKRILCADKRDVP</sequence>
<accession>A0ABN3JUW4</accession>
<proteinExistence type="predicted"/>
<comment type="caution">
    <text evidence="1">The sequence shown here is derived from an EMBL/GenBank/DDBJ whole genome shotgun (WGS) entry which is preliminary data.</text>
</comment>
<keyword evidence="2" id="KW-1185">Reference proteome</keyword>
<evidence type="ECO:0000313" key="2">
    <source>
        <dbReference type="Proteomes" id="UP001501638"/>
    </source>
</evidence>
<name>A0ABN3JUW4_9ACTN</name>
<reference evidence="1 2" key="1">
    <citation type="journal article" date="2019" name="Int. J. Syst. Evol. Microbiol.">
        <title>The Global Catalogue of Microorganisms (GCM) 10K type strain sequencing project: providing services to taxonomists for standard genome sequencing and annotation.</title>
        <authorList>
            <consortium name="The Broad Institute Genomics Platform"/>
            <consortium name="The Broad Institute Genome Sequencing Center for Infectious Disease"/>
            <person name="Wu L."/>
            <person name="Ma J."/>
        </authorList>
    </citation>
    <scope>NUCLEOTIDE SEQUENCE [LARGE SCALE GENOMIC DNA]</scope>
    <source>
        <strain evidence="1 2">JCM 6305</strain>
    </source>
</reference>
<protein>
    <submittedName>
        <fullName evidence="1">Uncharacterized protein</fullName>
    </submittedName>
</protein>
<dbReference type="EMBL" id="BAAASZ010000020">
    <property type="protein sequence ID" value="GAA2440254.1"/>
    <property type="molecule type" value="Genomic_DNA"/>
</dbReference>